<dbReference type="AlphaFoldDB" id="A0A9P6CMA3"/>
<reference evidence="1" key="1">
    <citation type="submission" date="2020-11" db="EMBL/GenBank/DDBJ databases">
        <authorList>
            <consortium name="DOE Joint Genome Institute"/>
            <person name="Ahrendt S."/>
            <person name="Riley R."/>
            <person name="Andreopoulos W."/>
            <person name="Labutti K."/>
            <person name="Pangilinan J."/>
            <person name="Ruiz-Duenas F.J."/>
            <person name="Barrasa J.M."/>
            <person name="Sanchez-Garcia M."/>
            <person name="Camarero S."/>
            <person name="Miyauchi S."/>
            <person name="Serrano A."/>
            <person name="Linde D."/>
            <person name="Babiker R."/>
            <person name="Drula E."/>
            <person name="Ayuso-Fernandez I."/>
            <person name="Pacheco R."/>
            <person name="Padilla G."/>
            <person name="Ferreira P."/>
            <person name="Barriuso J."/>
            <person name="Kellner H."/>
            <person name="Castanera R."/>
            <person name="Alfaro M."/>
            <person name="Ramirez L."/>
            <person name="Pisabarro A.G."/>
            <person name="Kuo A."/>
            <person name="Tritt A."/>
            <person name="Lipzen A."/>
            <person name="He G."/>
            <person name="Yan M."/>
            <person name="Ng V."/>
            <person name="Cullen D."/>
            <person name="Martin F."/>
            <person name="Rosso M.-N."/>
            <person name="Henrissat B."/>
            <person name="Hibbett D."/>
            <person name="Martinez A.T."/>
            <person name="Grigoriev I.V."/>
        </authorList>
    </citation>
    <scope>NUCLEOTIDE SEQUENCE</scope>
    <source>
        <strain evidence="1">CBS 247.69</strain>
    </source>
</reference>
<accession>A0A9P6CMA3</accession>
<proteinExistence type="predicted"/>
<evidence type="ECO:0000313" key="2">
    <source>
        <dbReference type="Proteomes" id="UP000807353"/>
    </source>
</evidence>
<evidence type="ECO:0000313" key="1">
    <source>
        <dbReference type="EMBL" id="KAF9465518.1"/>
    </source>
</evidence>
<dbReference type="OrthoDB" id="3263651at2759"/>
<protein>
    <submittedName>
        <fullName evidence="1">Uncharacterized protein</fullName>
    </submittedName>
</protein>
<gene>
    <name evidence="1" type="ORF">BDZ94DRAFT_1320309</name>
</gene>
<dbReference type="EMBL" id="MU150247">
    <property type="protein sequence ID" value="KAF9465518.1"/>
    <property type="molecule type" value="Genomic_DNA"/>
</dbReference>
<name>A0A9P6CMA3_9AGAR</name>
<comment type="caution">
    <text evidence="1">The sequence shown here is derived from an EMBL/GenBank/DDBJ whole genome shotgun (WGS) entry which is preliminary data.</text>
</comment>
<organism evidence="1 2">
    <name type="scientific">Collybia nuda</name>
    <dbReference type="NCBI Taxonomy" id="64659"/>
    <lineage>
        <taxon>Eukaryota</taxon>
        <taxon>Fungi</taxon>
        <taxon>Dikarya</taxon>
        <taxon>Basidiomycota</taxon>
        <taxon>Agaricomycotina</taxon>
        <taxon>Agaricomycetes</taxon>
        <taxon>Agaricomycetidae</taxon>
        <taxon>Agaricales</taxon>
        <taxon>Tricholomatineae</taxon>
        <taxon>Clitocybaceae</taxon>
        <taxon>Collybia</taxon>
    </lineage>
</organism>
<sequence>MSRPLAYLIKHTNPQSLPLPRNSKELLAQGDYGIYLPDGSISRLSYHYHREPSLLEDYGGASTNSKGITTHEAEIRKRDGKNCSMTGALLPENNLEVVWIMPPDMFQMMPIHEHERVLVDQKFEMDPESRHTFMKPMLTRIAIDVDDDYRIFRFFGRDFLDKGRRNPLKTRLTFKKRPNEAVNDFLRTHFLYSLLVQTIRGDIADHYNEDVVNIFMAGNEVFPGNYDLERHRWETGIGLQVPAWLNGAEPLSWEEILERIVED</sequence>
<keyword evidence="2" id="KW-1185">Reference proteome</keyword>
<dbReference type="Proteomes" id="UP000807353">
    <property type="component" value="Unassembled WGS sequence"/>
</dbReference>